<proteinExistence type="predicted"/>
<sequence length="78" mass="8653">MANQHDELRPEYKREDLGQGVRGKHYEEYQKGTNLVLLSPDVAAAFPTEEVVNETLRSLIKIAQRSKPLSGSPSSGTL</sequence>
<dbReference type="Proteomes" id="UP000249396">
    <property type="component" value="Unassembled WGS sequence"/>
</dbReference>
<evidence type="ECO:0000256" key="1">
    <source>
        <dbReference type="SAM" id="MobiDB-lite"/>
    </source>
</evidence>
<comment type="caution">
    <text evidence="2">The sequence shown here is derived from an EMBL/GenBank/DDBJ whole genome shotgun (WGS) entry which is preliminary data.</text>
</comment>
<evidence type="ECO:0000313" key="2">
    <source>
        <dbReference type="EMBL" id="PZN71179.1"/>
    </source>
</evidence>
<reference evidence="2 3" key="1">
    <citation type="journal article" date="2018" name="Aquat. Microb. Ecol.">
        <title>Gammaproteobacterial methanotrophs dominate.</title>
        <authorList>
            <person name="Rissanen A.J."/>
            <person name="Saarenheimo J."/>
            <person name="Tiirola M."/>
            <person name="Peura S."/>
            <person name="Aalto S.L."/>
            <person name="Karvinen A."/>
            <person name="Nykanen H."/>
        </authorList>
    </citation>
    <scope>NUCLEOTIDE SEQUENCE [LARGE SCALE GENOMIC DNA]</scope>
    <source>
        <strain evidence="2">AMbin10</strain>
    </source>
</reference>
<dbReference type="EMBL" id="QJPH01000533">
    <property type="protein sequence ID" value="PZN71179.1"/>
    <property type="molecule type" value="Genomic_DNA"/>
</dbReference>
<accession>A0A2W4QL93</accession>
<feature type="compositionally biased region" description="Basic and acidic residues" evidence="1">
    <location>
        <begin position="1"/>
        <end position="17"/>
    </location>
</feature>
<evidence type="ECO:0000313" key="3">
    <source>
        <dbReference type="Proteomes" id="UP000249396"/>
    </source>
</evidence>
<feature type="region of interest" description="Disordered" evidence="1">
    <location>
        <begin position="1"/>
        <end position="24"/>
    </location>
</feature>
<organism evidence="2 3">
    <name type="scientific">Candidatus Methylumidiphilus alinenensis</name>
    <dbReference type="NCBI Taxonomy" id="2202197"/>
    <lineage>
        <taxon>Bacteria</taxon>
        <taxon>Pseudomonadati</taxon>
        <taxon>Pseudomonadota</taxon>
        <taxon>Gammaproteobacteria</taxon>
        <taxon>Methylococcales</taxon>
        <taxon>Candidatus Methylumidiphilus</taxon>
    </lineage>
</organism>
<protein>
    <submittedName>
        <fullName evidence="2">Uncharacterized protein</fullName>
    </submittedName>
</protein>
<name>A0A2W4QL93_9GAMM</name>
<gene>
    <name evidence="2" type="ORF">DM484_27210</name>
</gene>
<dbReference type="AlphaFoldDB" id="A0A2W4QL93"/>